<evidence type="ECO:0000256" key="3">
    <source>
        <dbReference type="ARBA" id="ARBA00022692"/>
    </source>
</evidence>
<feature type="transmembrane region" description="Helical" evidence="6">
    <location>
        <begin position="98"/>
        <end position="119"/>
    </location>
</feature>
<dbReference type="PANTHER" id="PTHR23513:SF6">
    <property type="entry name" value="MAJOR FACILITATOR SUPERFAMILY ASSOCIATED DOMAIN-CONTAINING PROTEIN"/>
    <property type="match status" value="1"/>
</dbReference>
<dbReference type="SUPFAM" id="SSF103473">
    <property type="entry name" value="MFS general substrate transporter"/>
    <property type="match status" value="1"/>
</dbReference>
<feature type="transmembrane region" description="Helical" evidence="6">
    <location>
        <begin position="308"/>
        <end position="330"/>
    </location>
</feature>
<dbReference type="Pfam" id="PF07690">
    <property type="entry name" value="MFS_1"/>
    <property type="match status" value="1"/>
</dbReference>
<keyword evidence="5 6" id="KW-0472">Membrane</keyword>
<feature type="transmembrane region" description="Helical" evidence="6">
    <location>
        <begin position="282"/>
        <end position="302"/>
    </location>
</feature>
<feature type="transmembrane region" description="Helical" evidence="6">
    <location>
        <begin position="72"/>
        <end position="92"/>
    </location>
</feature>
<feature type="transmembrane region" description="Helical" evidence="6">
    <location>
        <begin position="166"/>
        <end position="186"/>
    </location>
</feature>
<dbReference type="PANTHER" id="PTHR23513">
    <property type="entry name" value="INTEGRAL MEMBRANE EFFLUX PROTEIN-RELATED"/>
    <property type="match status" value="1"/>
</dbReference>
<feature type="transmembrane region" description="Helical" evidence="6">
    <location>
        <begin position="140"/>
        <end position="160"/>
    </location>
</feature>
<evidence type="ECO:0000256" key="4">
    <source>
        <dbReference type="ARBA" id="ARBA00022989"/>
    </source>
</evidence>
<reference evidence="8" key="1">
    <citation type="submission" date="2023-07" db="EMBL/GenBank/DDBJ databases">
        <title>30 novel species of actinomycetes from the DSMZ collection.</title>
        <authorList>
            <person name="Nouioui I."/>
        </authorList>
    </citation>
    <scope>NUCLEOTIDE SEQUENCE [LARGE SCALE GENOMIC DNA]</scope>
    <source>
        <strain evidence="8">DSM 44399</strain>
    </source>
</reference>
<sequence>MMRRRQFGIFWLAQGLSAAGDAFSLIAIPLLVLRETGSITQMGLLTGLTSVGSIASGTFAGSVVDRVDRRRLMLLCDGARAVLFGLIPVLWLAEPQVWTLYLIVPLAAVFSMTFHVAYVTAVPGLVPKEDLTAANGKLEATYAAMTLVGMTLAGVVAAAFGPVTAIAVDAASFALSMACLFVIRFASVTATGPEAAGSVRSRAGFLAGVRFLWETPILKTLTILLSLQTFLTLGLVDVFIFHLKHDLVESDRAVGYVLAVATIGSMVAGGLVPYVRRAFGLGWCWVGSYVACGVAICCIGLSHNVVSVSAVAVAFMFCTGVAGTCSLSLRQEITPDHLLGRVTSAFWTIHNALGPIGAALLTAAVARYSVSSVSLLAGFLAILIALAGIFTPLRSSRDGATSSVGPQANRG</sequence>
<proteinExistence type="predicted"/>
<evidence type="ECO:0000313" key="7">
    <source>
        <dbReference type="EMBL" id="MDT0262317.1"/>
    </source>
</evidence>
<feature type="transmembrane region" description="Helical" evidence="6">
    <location>
        <begin position="253"/>
        <end position="275"/>
    </location>
</feature>
<evidence type="ECO:0000256" key="5">
    <source>
        <dbReference type="ARBA" id="ARBA00023136"/>
    </source>
</evidence>
<comment type="caution">
    <text evidence="7">The sequence shown here is derived from an EMBL/GenBank/DDBJ whole genome shotgun (WGS) entry which is preliminary data.</text>
</comment>
<feature type="transmembrane region" description="Helical" evidence="6">
    <location>
        <begin position="372"/>
        <end position="393"/>
    </location>
</feature>
<dbReference type="Gene3D" id="1.20.1250.20">
    <property type="entry name" value="MFS general substrate transporter like domains"/>
    <property type="match status" value="1"/>
</dbReference>
<name>A0ABU2JBE8_9ACTN</name>
<dbReference type="CDD" id="cd06173">
    <property type="entry name" value="MFS_MefA_like"/>
    <property type="match status" value="1"/>
</dbReference>
<evidence type="ECO:0000256" key="6">
    <source>
        <dbReference type="SAM" id="Phobius"/>
    </source>
</evidence>
<protein>
    <submittedName>
        <fullName evidence="7">MFS transporter</fullName>
    </submittedName>
</protein>
<feature type="transmembrane region" description="Helical" evidence="6">
    <location>
        <begin position="220"/>
        <end position="241"/>
    </location>
</feature>
<evidence type="ECO:0000256" key="2">
    <source>
        <dbReference type="ARBA" id="ARBA00022475"/>
    </source>
</evidence>
<evidence type="ECO:0000313" key="8">
    <source>
        <dbReference type="Proteomes" id="UP001183176"/>
    </source>
</evidence>
<keyword evidence="8" id="KW-1185">Reference proteome</keyword>
<accession>A0ABU2JBE8</accession>
<comment type="subcellular location">
    <subcellularLocation>
        <location evidence="1">Cell membrane</location>
        <topology evidence="1">Multi-pass membrane protein</topology>
    </subcellularLocation>
</comment>
<gene>
    <name evidence="7" type="ORF">RM423_13045</name>
</gene>
<feature type="transmembrane region" description="Helical" evidence="6">
    <location>
        <begin position="342"/>
        <end position="366"/>
    </location>
</feature>
<evidence type="ECO:0000256" key="1">
    <source>
        <dbReference type="ARBA" id="ARBA00004651"/>
    </source>
</evidence>
<feature type="transmembrane region" description="Helical" evidence="6">
    <location>
        <begin position="38"/>
        <end position="60"/>
    </location>
</feature>
<dbReference type="InterPro" id="IPR036259">
    <property type="entry name" value="MFS_trans_sf"/>
</dbReference>
<keyword evidence="4 6" id="KW-1133">Transmembrane helix</keyword>
<dbReference type="EMBL" id="JAVREH010000016">
    <property type="protein sequence ID" value="MDT0262317.1"/>
    <property type="molecule type" value="Genomic_DNA"/>
</dbReference>
<dbReference type="Proteomes" id="UP001183176">
    <property type="component" value="Unassembled WGS sequence"/>
</dbReference>
<dbReference type="RefSeq" id="WP_311423468.1">
    <property type="nucleotide sequence ID" value="NZ_JAVREH010000016.1"/>
</dbReference>
<keyword evidence="2" id="KW-1003">Cell membrane</keyword>
<dbReference type="InterPro" id="IPR011701">
    <property type="entry name" value="MFS"/>
</dbReference>
<keyword evidence="3 6" id="KW-0812">Transmembrane</keyword>
<organism evidence="7 8">
    <name type="scientific">Jatrophihabitans lederbergiae</name>
    <dbReference type="NCBI Taxonomy" id="3075547"/>
    <lineage>
        <taxon>Bacteria</taxon>
        <taxon>Bacillati</taxon>
        <taxon>Actinomycetota</taxon>
        <taxon>Actinomycetes</taxon>
        <taxon>Jatrophihabitantales</taxon>
        <taxon>Jatrophihabitantaceae</taxon>
        <taxon>Jatrophihabitans</taxon>
    </lineage>
</organism>